<comment type="caution">
    <text evidence="1">The sequence shown here is derived from an EMBL/GenBank/DDBJ whole genome shotgun (WGS) entry which is preliminary data.</text>
</comment>
<dbReference type="AlphaFoldDB" id="C9LYY6"/>
<gene>
    <name evidence="1" type="ORF">SELSPUOL_02701</name>
</gene>
<name>C9LYY6_SELS3</name>
<dbReference type="EMBL" id="ACKP02000056">
    <property type="protein sequence ID" value="EEX75969.1"/>
    <property type="molecule type" value="Genomic_DNA"/>
</dbReference>
<evidence type="ECO:0000313" key="2">
    <source>
        <dbReference type="Proteomes" id="UP000003505"/>
    </source>
</evidence>
<proteinExistence type="predicted"/>
<dbReference type="Proteomes" id="UP000003505">
    <property type="component" value="Unassembled WGS sequence"/>
</dbReference>
<sequence>MLTSRRESCIIVQVAVRRRARGQMGARVFDCDIVLANER</sequence>
<organism evidence="1 2">
    <name type="scientific">Selenomonas sputigena (strain ATCC 35185 / DSM 20758 / CCUG 44933 / VPI D19B-28)</name>
    <dbReference type="NCBI Taxonomy" id="546271"/>
    <lineage>
        <taxon>Bacteria</taxon>
        <taxon>Bacillati</taxon>
        <taxon>Bacillota</taxon>
        <taxon>Negativicutes</taxon>
        <taxon>Selenomonadales</taxon>
        <taxon>Selenomonadaceae</taxon>
        <taxon>Selenomonas</taxon>
    </lineage>
</organism>
<protein>
    <submittedName>
        <fullName evidence="1">Uncharacterized protein</fullName>
    </submittedName>
</protein>
<evidence type="ECO:0000313" key="1">
    <source>
        <dbReference type="EMBL" id="EEX75969.1"/>
    </source>
</evidence>
<accession>C9LYY6</accession>
<reference evidence="1 2" key="1">
    <citation type="submission" date="2009-09" db="EMBL/GenBank/DDBJ databases">
        <authorList>
            <person name="Weinstock G."/>
            <person name="Sodergren E."/>
            <person name="Clifton S."/>
            <person name="Fulton L."/>
            <person name="Fulton B."/>
            <person name="Courtney L."/>
            <person name="Fronick C."/>
            <person name="Harrison M."/>
            <person name="Strong C."/>
            <person name="Farmer C."/>
            <person name="Delahaunty K."/>
            <person name="Markovic C."/>
            <person name="Hall O."/>
            <person name="Minx P."/>
            <person name="Tomlinson C."/>
            <person name="Mitreva M."/>
            <person name="Nelson J."/>
            <person name="Hou S."/>
            <person name="Wollam A."/>
            <person name="Pepin K.H."/>
            <person name="Johnson M."/>
            <person name="Bhonagiri V."/>
            <person name="Nash W.E."/>
            <person name="Warren W."/>
            <person name="Chinwalla A."/>
            <person name="Mardis E.R."/>
            <person name="Wilson R.K."/>
        </authorList>
    </citation>
    <scope>NUCLEOTIDE SEQUENCE [LARGE SCALE GENOMIC DNA]</scope>
    <source>
        <strain evidence="2">ATCC 35185 / DSM 20758 / VPI D19B-28</strain>
    </source>
</reference>